<comment type="similarity">
    <text evidence="4 9">Belongs to the mannonate dehydratase family.</text>
</comment>
<evidence type="ECO:0000313" key="10">
    <source>
        <dbReference type="EMBL" id="SDW05858.1"/>
    </source>
</evidence>
<dbReference type="SUPFAM" id="SSF51658">
    <property type="entry name" value="Xylose isomerase-like"/>
    <property type="match status" value="1"/>
</dbReference>
<comment type="pathway">
    <text evidence="3 9">Carbohydrate metabolism; pentose and glucuronate interconversion.</text>
</comment>
<comment type="cofactor">
    <cofactor evidence="9">
        <name>Fe(2+)</name>
        <dbReference type="ChEBI" id="CHEBI:29033"/>
    </cofactor>
    <cofactor evidence="9">
        <name>Mn(2+)</name>
        <dbReference type="ChEBI" id="CHEBI:29035"/>
    </cofactor>
</comment>
<dbReference type="GO" id="GO:0030145">
    <property type="term" value="F:manganese ion binding"/>
    <property type="evidence" value="ECO:0007669"/>
    <property type="project" value="TreeGrafter"/>
</dbReference>
<evidence type="ECO:0000256" key="9">
    <source>
        <dbReference type="HAMAP-Rule" id="MF_00106"/>
    </source>
</evidence>
<sequence>MQMSFRWYGSSDPVTLANIRQIPGVVGIVTSLYHIPAGEAWPEDEIRALVQTIEAAGLQLSVIESVPVHEDIKLGRATRDGYIANYQTTLRRLAAAGVRTVCYNFMPLFDWLRTSLAYELPDGSTTLAYFDEEVDEQALLAGRLRLPAWNLETDSHLLQEMLVTYREMGTEALWDNLAYFLQAVIPVADEVGINMAIHPDDPPWPVIGIPRIIVDRAAFQRLIGLCDKPANGVCFCSGSLGASADNDLPLILRELGEAKRVHFVHLRNVRKVGPRSFYESGHLSADGSIDMLGLVRVLAEINYAGPVRPDHGRMIWGETGNPGYGLYDRALGLAYLNGLWEAARAFA</sequence>
<keyword evidence="8 9" id="KW-0456">Lyase</keyword>
<dbReference type="InterPro" id="IPR036237">
    <property type="entry name" value="Xyl_isomerase-like_sf"/>
</dbReference>
<evidence type="ECO:0000256" key="2">
    <source>
        <dbReference type="ARBA" id="ARBA00002713"/>
    </source>
</evidence>
<protein>
    <recommendedName>
        <fullName evidence="5 9">Mannonate dehydratase</fullName>
        <ecNumber evidence="5 9">4.2.1.8</ecNumber>
    </recommendedName>
    <alternativeName>
        <fullName evidence="9">D-mannonate hydro-lyase</fullName>
    </alternativeName>
</protein>
<dbReference type="InterPro" id="IPR004628">
    <property type="entry name" value="Man_deHydtase"/>
</dbReference>
<dbReference type="Gene3D" id="3.20.20.150">
    <property type="entry name" value="Divalent-metal-dependent TIM barrel enzymes"/>
    <property type="match status" value="1"/>
</dbReference>
<keyword evidence="7 9" id="KW-0464">Manganese</keyword>
<dbReference type="Proteomes" id="UP000182589">
    <property type="component" value="Unassembled WGS sequence"/>
</dbReference>
<evidence type="ECO:0000256" key="1">
    <source>
        <dbReference type="ARBA" id="ARBA00001794"/>
    </source>
</evidence>
<evidence type="ECO:0000313" key="11">
    <source>
        <dbReference type="Proteomes" id="UP000182589"/>
    </source>
</evidence>
<dbReference type="RefSeq" id="WP_074691287.1">
    <property type="nucleotide sequence ID" value="NZ_FNOJ01000001.1"/>
</dbReference>
<dbReference type="UniPathway" id="UPA00246"/>
<dbReference type="PANTHER" id="PTHR30387:SF2">
    <property type="entry name" value="MANNONATE DEHYDRATASE"/>
    <property type="match status" value="1"/>
</dbReference>
<comment type="function">
    <text evidence="2 9">Catalyzes the dehydration of D-mannonate.</text>
</comment>
<gene>
    <name evidence="9" type="primary">uxuA</name>
    <name evidence="10" type="ORF">SAMN04489725_101237</name>
</gene>
<dbReference type="PANTHER" id="PTHR30387">
    <property type="entry name" value="MANNONATE DEHYDRATASE"/>
    <property type="match status" value="1"/>
</dbReference>
<name>A0A1H2QG79_9BACL</name>
<keyword evidence="6 9" id="KW-0408">Iron</keyword>
<dbReference type="EMBL" id="FNOJ01000001">
    <property type="protein sequence ID" value="SDW05858.1"/>
    <property type="molecule type" value="Genomic_DNA"/>
</dbReference>
<dbReference type="NCBIfam" id="NF003027">
    <property type="entry name" value="PRK03906.1"/>
    <property type="match status" value="2"/>
</dbReference>
<proteinExistence type="inferred from homology"/>
<comment type="catalytic activity">
    <reaction evidence="1 9">
        <text>D-mannonate = 2-dehydro-3-deoxy-D-gluconate + H2O</text>
        <dbReference type="Rhea" id="RHEA:20097"/>
        <dbReference type="ChEBI" id="CHEBI:15377"/>
        <dbReference type="ChEBI" id="CHEBI:17767"/>
        <dbReference type="ChEBI" id="CHEBI:57990"/>
        <dbReference type="EC" id="4.2.1.8"/>
    </reaction>
</comment>
<evidence type="ECO:0000256" key="6">
    <source>
        <dbReference type="ARBA" id="ARBA00023004"/>
    </source>
</evidence>
<dbReference type="GO" id="GO:0008198">
    <property type="term" value="F:ferrous iron binding"/>
    <property type="evidence" value="ECO:0007669"/>
    <property type="project" value="TreeGrafter"/>
</dbReference>
<dbReference type="NCBIfam" id="TIGR00695">
    <property type="entry name" value="uxuA"/>
    <property type="match status" value="1"/>
</dbReference>
<dbReference type="PIRSF" id="PIRSF016049">
    <property type="entry name" value="Man_dehyd"/>
    <property type="match status" value="1"/>
</dbReference>
<evidence type="ECO:0000256" key="5">
    <source>
        <dbReference type="ARBA" id="ARBA00012927"/>
    </source>
</evidence>
<evidence type="ECO:0000256" key="8">
    <source>
        <dbReference type="ARBA" id="ARBA00023239"/>
    </source>
</evidence>
<dbReference type="GO" id="GO:0042840">
    <property type="term" value="P:D-glucuronate catabolic process"/>
    <property type="evidence" value="ECO:0007669"/>
    <property type="project" value="TreeGrafter"/>
</dbReference>
<dbReference type="HAMAP" id="MF_00106">
    <property type="entry name" value="UxuA"/>
    <property type="match status" value="1"/>
</dbReference>
<evidence type="ECO:0000256" key="7">
    <source>
        <dbReference type="ARBA" id="ARBA00023211"/>
    </source>
</evidence>
<evidence type="ECO:0000256" key="3">
    <source>
        <dbReference type="ARBA" id="ARBA00004892"/>
    </source>
</evidence>
<dbReference type="Pfam" id="PF03786">
    <property type="entry name" value="UxuA"/>
    <property type="match status" value="1"/>
</dbReference>
<reference evidence="11" key="1">
    <citation type="submission" date="2016-10" db="EMBL/GenBank/DDBJ databases">
        <authorList>
            <person name="Varghese N."/>
        </authorList>
    </citation>
    <scope>NUCLEOTIDE SEQUENCE [LARGE SCALE GENOMIC DNA]</scope>
    <source>
        <strain evidence="11">DSM 12489</strain>
    </source>
</reference>
<evidence type="ECO:0000256" key="4">
    <source>
        <dbReference type="ARBA" id="ARBA00007389"/>
    </source>
</evidence>
<accession>A0A1H2QG79</accession>
<dbReference type="STRING" id="89784.SAMN04489725_101237"/>
<dbReference type="GO" id="GO:0008927">
    <property type="term" value="F:mannonate dehydratase activity"/>
    <property type="evidence" value="ECO:0007669"/>
    <property type="project" value="UniProtKB-UniRule"/>
</dbReference>
<organism evidence="10 11">
    <name type="scientific">Alicyclobacillus hesperidum</name>
    <dbReference type="NCBI Taxonomy" id="89784"/>
    <lineage>
        <taxon>Bacteria</taxon>
        <taxon>Bacillati</taxon>
        <taxon>Bacillota</taxon>
        <taxon>Bacilli</taxon>
        <taxon>Bacillales</taxon>
        <taxon>Alicyclobacillaceae</taxon>
        <taxon>Alicyclobacillus</taxon>
    </lineage>
</organism>
<dbReference type="AlphaFoldDB" id="A0A1H2QG79"/>
<keyword evidence="11" id="KW-1185">Reference proteome</keyword>
<dbReference type="EC" id="4.2.1.8" evidence="5 9"/>